<name>A0ABY9D0P7_VITVI</name>
<feature type="region of interest" description="Disordered" evidence="2">
    <location>
        <begin position="1"/>
        <end position="21"/>
    </location>
</feature>
<keyword evidence="1" id="KW-0611">Plant defense</keyword>
<dbReference type="EMBL" id="CP126659">
    <property type="protein sequence ID" value="WKA00466.1"/>
    <property type="molecule type" value="Genomic_DNA"/>
</dbReference>
<dbReference type="PANTHER" id="PTHR33463:SF179">
    <property type="entry name" value="NB-ARC DOMAIN-CONTAINING PROTEIN"/>
    <property type="match status" value="1"/>
</dbReference>
<dbReference type="SUPFAM" id="SSF52540">
    <property type="entry name" value="P-loop containing nucleoside triphosphate hydrolases"/>
    <property type="match status" value="1"/>
</dbReference>
<proteinExistence type="predicted"/>
<keyword evidence="4" id="KW-1185">Reference proteome</keyword>
<accession>A0ABY9D0P7</accession>
<dbReference type="Proteomes" id="UP001227230">
    <property type="component" value="Chromosome 12"/>
</dbReference>
<reference evidence="3 4" key="1">
    <citation type="journal article" date="2023" name="Hortic Res">
        <title>The complete reference genome for grapevine (Vitis vinifera L.) genetics and breeding.</title>
        <authorList>
            <person name="Shi X."/>
            <person name="Cao S."/>
            <person name="Wang X."/>
            <person name="Huang S."/>
            <person name="Wang Y."/>
            <person name="Liu Z."/>
            <person name="Liu W."/>
            <person name="Leng X."/>
            <person name="Peng Y."/>
            <person name="Wang N."/>
            <person name="Wang Y."/>
            <person name="Ma Z."/>
            <person name="Xu X."/>
            <person name="Zhang F."/>
            <person name="Xue H."/>
            <person name="Zhong H."/>
            <person name="Wang Y."/>
            <person name="Zhang K."/>
            <person name="Velt A."/>
            <person name="Avia K."/>
            <person name="Holtgrawe D."/>
            <person name="Grimplet J."/>
            <person name="Matus J.T."/>
            <person name="Ware D."/>
            <person name="Wu X."/>
            <person name="Wang H."/>
            <person name="Liu C."/>
            <person name="Fang Y."/>
            <person name="Rustenholz C."/>
            <person name="Cheng Z."/>
            <person name="Xiao H."/>
            <person name="Zhou Y."/>
        </authorList>
    </citation>
    <scope>NUCLEOTIDE SEQUENCE [LARGE SCALE GENOMIC DNA]</scope>
    <source>
        <strain evidence="4">cv. Pinot noir / PN40024</strain>
        <tissue evidence="3">Leaf</tissue>
    </source>
</reference>
<protein>
    <recommendedName>
        <fullName evidence="5">Disease resistance protein</fullName>
    </recommendedName>
</protein>
<dbReference type="InterPro" id="IPR027417">
    <property type="entry name" value="P-loop_NTPase"/>
</dbReference>
<sequence length="445" mass="50306">MEPKKSETSQDLAGKSEIGLKSGPLAGKSEIGLKSGHLTGKSEIGFLAGKSKNIGTFEIASKPEAFTRTVFRLTGMARPKIIAELEELNRKKDVVCLILSYPPFNSRNIETHRGWIRDVLEITHEVRKKNYEVSVSDLFMKYDVSVSDLSSKITGLLHHSIHDIEAHVPSHILVEMCEEESPRYPTPKMAMLDLCIDDFMIRQILQNIQISEIRSILISEVNDKTFPRRLKNLPPIRQMFDLVIQVNVKSCMTVKHLEDRIIEELGFSKSSKGEAEQLLRSQNFLILLDDFHALRINLHDLGNGWWNSDNTQKIVLMGYSNFLTVPVADLEIRRNHHLLSWKLFCENAGEVMSSIQQLAVHLLRQCSGHLLATVLLARALKDVKNVRIWLHASRVIGCLPTSHAEDRILFNALAFVLEHLGSTNKCVKYCASHLEMEGNIQSGFA</sequence>
<dbReference type="InterPro" id="IPR050905">
    <property type="entry name" value="Plant_NBS-LRR"/>
</dbReference>
<evidence type="ECO:0000313" key="3">
    <source>
        <dbReference type="EMBL" id="WKA00466.1"/>
    </source>
</evidence>
<organism evidence="3 4">
    <name type="scientific">Vitis vinifera</name>
    <name type="common">Grape</name>
    <dbReference type="NCBI Taxonomy" id="29760"/>
    <lineage>
        <taxon>Eukaryota</taxon>
        <taxon>Viridiplantae</taxon>
        <taxon>Streptophyta</taxon>
        <taxon>Embryophyta</taxon>
        <taxon>Tracheophyta</taxon>
        <taxon>Spermatophyta</taxon>
        <taxon>Magnoliopsida</taxon>
        <taxon>eudicotyledons</taxon>
        <taxon>Gunneridae</taxon>
        <taxon>Pentapetalae</taxon>
        <taxon>rosids</taxon>
        <taxon>Vitales</taxon>
        <taxon>Vitaceae</taxon>
        <taxon>Viteae</taxon>
        <taxon>Vitis</taxon>
    </lineage>
</organism>
<evidence type="ECO:0000313" key="4">
    <source>
        <dbReference type="Proteomes" id="UP001227230"/>
    </source>
</evidence>
<dbReference type="PANTHER" id="PTHR33463">
    <property type="entry name" value="NB-ARC DOMAIN-CONTAINING PROTEIN-RELATED"/>
    <property type="match status" value="1"/>
</dbReference>
<evidence type="ECO:0000256" key="1">
    <source>
        <dbReference type="ARBA" id="ARBA00022821"/>
    </source>
</evidence>
<evidence type="ECO:0000256" key="2">
    <source>
        <dbReference type="SAM" id="MobiDB-lite"/>
    </source>
</evidence>
<gene>
    <name evidence="3" type="ORF">VitviT2T_018818</name>
</gene>
<evidence type="ECO:0008006" key="5">
    <source>
        <dbReference type="Google" id="ProtNLM"/>
    </source>
</evidence>